<keyword evidence="2" id="KW-0472">Membrane</keyword>
<dbReference type="InterPro" id="IPR007349">
    <property type="entry name" value="DUF418"/>
</dbReference>
<feature type="transmembrane region" description="Helical" evidence="2">
    <location>
        <begin position="348"/>
        <end position="368"/>
    </location>
</feature>
<proteinExistence type="predicted"/>
<feature type="domain" description="DUF418" evidence="3">
    <location>
        <begin position="224"/>
        <end position="388"/>
    </location>
</feature>
<dbReference type="PANTHER" id="PTHR30590">
    <property type="entry name" value="INNER MEMBRANE PROTEIN"/>
    <property type="match status" value="1"/>
</dbReference>
<dbReference type="AlphaFoldDB" id="A0A543N9C8"/>
<feature type="transmembrane region" description="Helical" evidence="2">
    <location>
        <begin position="275"/>
        <end position="300"/>
    </location>
</feature>
<dbReference type="OrthoDB" id="2388539at2"/>
<dbReference type="EMBL" id="VFQC01000002">
    <property type="protein sequence ID" value="TQN28443.1"/>
    <property type="molecule type" value="Genomic_DNA"/>
</dbReference>
<dbReference type="PANTHER" id="PTHR30590:SF2">
    <property type="entry name" value="INNER MEMBRANE PROTEIN"/>
    <property type="match status" value="1"/>
</dbReference>
<reference evidence="4 5" key="1">
    <citation type="submission" date="2019-06" db="EMBL/GenBank/DDBJ databases">
        <title>Sequencing the genomes of 1000 actinobacteria strains.</title>
        <authorList>
            <person name="Klenk H.-P."/>
        </authorList>
    </citation>
    <scope>NUCLEOTIDE SEQUENCE [LARGE SCALE GENOMIC DNA]</scope>
    <source>
        <strain evidence="4 5">DSM 45015</strain>
    </source>
</reference>
<dbReference type="Pfam" id="PF04235">
    <property type="entry name" value="DUF418"/>
    <property type="match status" value="1"/>
</dbReference>
<dbReference type="RefSeq" id="WP_141925496.1">
    <property type="nucleotide sequence ID" value="NZ_VFQC01000002.1"/>
</dbReference>
<keyword evidence="5" id="KW-1185">Reference proteome</keyword>
<evidence type="ECO:0000256" key="1">
    <source>
        <dbReference type="SAM" id="MobiDB-lite"/>
    </source>
</evidence>
<name>A0A543N9C8_9ACTN</name>
<evidence type="ECO:0000313" key="5">
    <source>
        <dbReference type="Proteomes" id="UP000317422"/>
    </source>
</evidence>
<organism evidence="4 5">
    <name type="scientific">Haloactinospora alba</name>
    <dbReference type="NCBI Taxonomy" id="405555"/>
    <lineage>
        <taxon>Bacteria</taxon>
        <taxon>Bacillati</taxon>
        <taxon>Actinomycetota</taxon>
        <taxon>Actinomycetes</taxon>
        <taxon>Streptosporangiales</taxon>
        <taxon>Nocardiopsidaceae</taxon>
        <taxon>Haloactinospora</taxon>
    </lineage>
</organism>
<keyword evidence="2" id="KW-1133">Transmembrane helix</keyword>
<dbReference type="Proteomes" id="UP000317422">
    <property type="component" value="Unassembled WGS sequence"/>
</dbReference>
<feature type="transmembrane region" description="Helical" evidence="2">
    <location>
        <begin position="32"/>
        <end position="57"/>
    </location>
</feature>
<feature type="transmembrane region" description="Helical" evidence="2">
    <location>
        <begin position="205"/>
        <end position="223"/>
    </location>
</feature>
<gene>
    <name evidence="4" type="ORF">FHX37_3788</name>
</gene>
<feature type="region of interest" description="Disordered" evidence="1">
    <location>
        <begin position="392"/>
        <end position="412"/>
    </location>
</feature>
<feature type="transmembrane region" description="Helical" evidence="2">
    <location>
        <begin position="321"/>
        <end position="342"/>
    </location>
</feature>
<protein>
    <submittedName>
        <fullName evidence="4">Putative membrane protein YeiB</fullName>
    </submittedName>
</protein>
<comment type="caution">
    <text evidence="4">The sequence shown here is derived from an EMBL/GenBank/DDBJ whole genome shotgun (WGS) entry which is preliminary data.</text>
</comment>
<sequence>MSQHTDTPSAPPAPGALPAQARSLAPDLARGFMLLVIATVHAHMFRMVAAGGSGYTLDGPLDTAVTVFMALFGENRGYPMFAALFGYGLVQIYRHRSADGHEWPWVRRLLRRRGRWLVAIGAAHTVLLFYGDVIAVYGIIALLFTAALRSTDRRLLTHAAVWLAVGPPVYAVVTNLAMSGDQQQSELYEATPLSDLLARVFTTPFLWPLMIVISVFPVLIGVWAARRHLLEEPLRHRTLLRRIMIAGIGASVLGGLPYALVTAELWQQGTIATTVLFWLHLVTGYAGGFGYAAAIALLTLHLRRRGPVTTALAATGQRSMTCYLLQSVAWVVLVPSYTLGVLPTLGDAQAVGLGAAVWLATVVIAAALHRAGFRRGPVEWFLRRVTYGRPVRKPEATGSGAEEHPSSPHPVR</sequence>
<feature type="transmembrane region" description="Helical" evidence="2">
    <location>
        <begin position="243"/>
        <end position="263"/>
    </location>
</feature>
<evidence type="ECO:0000256" key="2">
    <source>
        <dbReference type="SAM" id="Phobius"/>
    </source>
</evidence>
<evidence type="ECO:0000259" key="3">
    <source>
        <dbReference type="Pfam" id="PF04235"/>
    </source>
</evidence>
<evidence type="ECO:0000313" key="4">
    <source>
        <dbReference type="EMBL" id="TQN28443.1"/>
    </source>
</evidence>
<keyword evidence="2" id="KW-0812">Transmembrane</keyword>
<dbReference type="InterPro" id="IPR052529">
    <property type="entry name" value="Bact_Transport_Assoc"/>
</dbReference>
<feature type="transmembrane region" description="Helical" evidence="2">
    <location>
        <begin position="116"/>
        <end position="144"/>
    </location>
</feature>
<accession>A0A543N9C8</accession>